<feature type="region of interest" description="Disordered" evidence="3">
    <location>
        <begin position="153"/>
        <end position="183"/>
    </location>
</feature>
<feature type="transmembrane region" description="Helical" evidence="4">
    <location>
        <begin position="752"/>
        <end position="770"/>
    </location>
</feature>
<reference evidence="6 7" key="1">
    <citation type="journal article" date="2015" name="Genome Announc.">
        <title>Expanding the biotechnology potential of lactobacilli through comparative genomics of 213 strains and associated genera.</title>
        <authorList>
            <person name="Sun Z."/>
            <person name="Harris H.M."/>
            <person name="McCann A."/>
            <person name="Guo C."/>
            <person name="Argimon S."/>
            <person name="Zhang W."/>
            <person name="Yang X."/>
            <person name="Jeffery I.B."/>
            <person name="Cooney J.C."/>
            <person name="Kagawa T.F."/>
            <person name="Liu W."/>
            <person name="Song Y."/>
            <person name="Salvetti E."/>
            <person name="Wrobel A."/>
            <person name="Rasinkangas P."/>
            <person name="Parkhill J."/>
            <person name="Rea M.C."/>
            <person name="O'Sullivan O."/>
            <person name="Ritari J."/>
            <person name="Douillard F.P."/>
            <person name="Paul Ross R."/>
            <person name="Yang R."/>
            <person name="Briner A.E."/>
            <person name="Felis G.E."/>
            <person name="de Vos W.M."/>
            <person name="Barrangou R."/>
            <person name="Klaenhammer T.R."/>
            <person name="Caufield P.W."/>
            <person name="Cui Y."/>
            <person name="Zhang H."/>
            <person name="O'Toole P.W."/>
        </authorList>
    </citation>
    <scope>NUCLEOTIDE SEQUENCE [LARGE SCALE GENOMIC DNA]</scope>
    <source>
        <strain evidence="6 7">DSM 20515</strain>
    </source>
</reference>
<evidence type="ECO:0000256" key="1">
    <source>
        <dbReference type="ARBA" id="ARBA00004196"/>
    </source>
</evidence>
<feature type="compositionally biased region" description="Polar residues" evidence="3">
    <location>
        <begin position="730"/>
        <end position="745"/>
    </location>
</feature>
<gene>
    <name evidence="6" type="ORF">FC82_GL002475</name>
</gene>
<dbReference type="CDD" id="cd06920">
    <property type="entry name" value="NEAT"/>
    <property type="match status" value="1"/>
</dbReference>
<sequence length="776" mass="79715">MKIKGLKQVIGILGALFFFALGLGATTTQARAATTYTVPIEMDKTGTSTKSEADGFFNSNATVTPDGDKYDVSLDLLSSGSALIDAITINDTSATKGTSDGDSGVYWNFSVADKTSPVTIGFVIDFFGLFKMNEKADLHIDWSGVPDLNAATSDSSSAASSSATSSSTATSSSSTASSSASSSSDATSAVSALTSSSSVSSALADSSSSVSDSSSSTATSSSKASSTTSSSSSADTTSLQYNILKSDSDVLSDANNFYTGSAELETLSDGSIKVTVTAAYPKAEMGQKDLVPETVNGKAVSDVSYGESGDNYTCTYSFTVASESDLDSPIPATIHMTVPSFNMDEEFGIRLNFSDLTGVSAASSSSESNADTSADSTASSSSSSSASSSSTETSSLQYNVLKSDSDVLSDANKFYTGSAVLETLSDGSIKVTVTAAYPKAEMTQQGLVPETVNGKAVSDVSYGESGDNYTCTYSFTIDSKSVLDSPIPATIHVTVPSFNMDEEFGIRLNFSDLTGISGDSGSSSSSSVSSSTNSSSSAGSGTQAATKTTKAAAKAAAATTTDPTEGWTYTVLKADEDTKSDADQYYTHKAVIKKISDDKYQVTLTVSFAKSLGMGAKGVIPLTVNGQKAENIKYGTSGSNYTVSYSFDVASLSALDKIIPGTIHVTVPMVGINEDFSIRFKFSHAAVSSTANSNSDKTTTAADAATAGNGSGKSTTGTTPTHKASVKYSPDSSTARTAKGTLPQTDEQKQQSLFFLGLLAVTSLIGFTIYKRGHAA</sequence>
<evidence type="ECO:0000256" key="2">
    <source>
        <dbReference type="ARBA" id="ARBA00022729"/>
    </source>
</evidence>
<keyword evidence="2 5" id="KW-0732">Signal</keyword>
<keyword evidence="4" id="KW-0812">Transmembrane</keyword>
<protein>
    <submittedName>
        <fullName evidence="6">Cell surface protein</fullName>
    </submittedName>
</protein>
<comment type="caution">
    <text evidence="6">The sequence shown here is derived from an EMBL/GenBank/DDBJ whole genome shotgun (WGS) entry which is preliminary data.</text>
</comment>
<keyword evidence="4" id="KW-1133">Transmembrane helix</keyword>
<feature type="compositionally biased region" description="Low complexity" evidence="3">
    <location>
        <begin position="698"/>
        <end position="723"/>
    </location>
</feature>
<evidence type="ECO:0000256" key="3">
    <source>
        <dbReference type="SAM" id="MobiDB-lite"/>
    </source>
</evidence>
<dbReference type="Proteomes" id="UP000051845">
    <property type="component" value="Unassembled WGS sequence"/>
</dbReference>
<keyword evidence="4" id="KW-0472">Membrane</keyword>
<proteinExistence type="predicted"/>
<evidence type="ECO:0000256" key="4">
    <source>
        <dbReference type="SAM" id="Phobius"/>
    </source>
</evidence>
<feature type="region of interest" description="Disordered" evidence="3">
    <location>
        <begin position="205"/>
        <end position="234"/>
    </location>
</feature>
<feature type="region of interest" description="Disordered" evidence="3">
    <location>
        <begin position="690"/>
        <end position="745"/>
    </location>
</feature>
<dbReference type="NCBIfam" id="TIGR01167">
    <property type="entry name" value="LPXTG_anchor"/>
    <property type="match status" value="1"/>
</dbReference>
<feature type="chain" id="PRO_5006415227" evidence="5">
    <location>
        <begin position="33"/>
        <end position="776"/>
    </location>
</feature>
<organism evidence="6 7">
    <name type="scientific">Secundilactobacillus collinoides DSM 20515 = JCM 1123</name>
    <dbReference type="NCBI Taxonomy" id="1423733"/>
    <lineage>
        <taxon>Bacteria</taxon>
        <taxon>Bacillati</taxon>
        <taxon>Bacillota</taxon>
        <taxon>Bacilli</taxon>
        <taxon>Lactobacillales</taxon>
        <taxon>Lactobacillaceae</taxon>
        <taxon>Secundilactobacillus</taxon>
    </lineage>
</organism>
<dbReference type="RefSeq" id="WP_056996897.1">
    <property type="nucleotide sequence ID" value="NZ_AYYR01000054.1"/>
</dbReference>
<name>A0A0R2B7Z5_SECCO</name>
<accession>A0A0R2B7Z5</accession>
<feature type="signal peptide" evidence="5">
    <location>
        <begin position="1"/>
        <end position="32"/>
    </location>
</feature>
<dbReference type="EMBL" id="AYYR01000054">
    <property type="protein sequence ID" value="KRM75287.1"/>
    <property type="molecule type" value="Genomic_DNA"/>
</dbReference>
<dbReference type="Gene3D" id="2.60.40.1850">
    <property type="match status" value="4"/>
</dbReference>
<feature type="region of interest" description="Disordered" evidence="3">
    <location>
        <begin position="362"/>
        <end position="394"/>
    </location>
</feature>
<dbReference type="InterPro" id="IPR006635">
    <property type="entry name" value="NEAT_dom"/>
</dbReference>
<dbReference type="AlphaFoldDB" id="A0A0R2B7Z5"/>
<dbReference type="SUPFAM" id="SSF158911">
    <property type="entry name" value="NEAT domain-like"/>
    <property type="match status" value="4"/>
</dbReference>
<dbReference type="InterPro" id="IPR037250">
    <property type="entry name" value="NEAT_dom_sf"/>
</dbReference>
<dbReference type="GO" id="GO:0030313">
    <property type="term" value="C:cell envelope"/>
    <property type="evidence" value="ECO:0007669"/>
    <property type="project" value="UniProtKB-SubCell"/>
</dbReference>
<comment type="subcellular location">
    <subcellularLocation>
        <location evidence="1">Cell envelope</location>
    </subcellularLocation>
</comment>
<evidence type="ECO:0000313" key="6">
    <source>
        <dbReference type="EMBL" id="KRM75287.1"/>
    </source>
</evidence>
<evidence type="ECO:0000313" key="7">
    <source>
        <dbReference type="Proteomes" id="UP000051845"/>
    </source>
</evidence>
<dbReference type="PATRIC" id="fig|1423733.4.peg.2589"/>
<feature type="region of interest" description="Disordered" evidence="3">
    <location>
        <begin position="521"/>
        <end position="543"/>
    </location>
</feature>
<evidence type="ECO:0000256" key="5">
    <source>
        <dbReference type="SAM" id="SignalP"/>
    </source>
</evidence>